<dbReference type="Gene3D" id="3.40.50.720">
    <property type="entry name" value="NAD(P)-binding Rossmann-like Domain"/>
    <property type="match status" value="1"/>
</dbReference>
<dbReference type="EMBL" id="LMYN01000039">
    <property type="protein sequence ID" value="KSA01951.1"/>
    <property type="molecule type" value="Genomic_DNA"/>
</dbReference>
<evidence type="ECO:0000256" key="1">
    <source>
        <dbReference type="ARBA" id="ARBA00006484"/>
    </source>
</evidence>
<evidence type="ECO:0008006" key="6">
    <source>
        <dbReference type="Google" id="ProtNLM"/>
    </source>
</evidence>
<proteinExistence type="inferred from homology"/>
<dbReference type="OrthoDB" id="294295at2759"/>
<keyword evidence="5" id="KW-1185">Reference proteome</keyword>
<dbReference type="InterPro" id="IPR002347">
    <property type="entry name" value="SDR_fam"/>
</dbReference>
<dbReference type="PRINTS" id="PR00080">
    <property type="entry name" value="SDRFAMILY"/>
</dbReference>
<comment type="similarity">
    <text evidence="1">Belongs to the short-chain dehydrogenases/reductases (SDR) family.</text>
</comment>
<evidence type="ECO:0000256" key="2">
    <source>
        <dbReference type="ARBA" id="ARBA00022857"/>
    </source>
</evidence>
<dbReference type="AlphaFoldDB" id="A0A0V1Q188"/>
<dbReference type="PANTHER" id="PTHR43618:SF12">
    <property type="entry name" value="OXIDOREDUCTASE, SHORT-CHAIN DEHYDROGENASE_REDUCTASE FAMILY (AFU_ORTHOLOGUE AFUA_1G14540)"/>
    <property type="match status" value="1"/>
</dbReference>
<organism evidence="4 5">
    <name type="scientific">Debaryomyces fabryi</name>
    <dbReference type="NCBI Taxonomy" id="58627"/>
    <lineage>
        <taxon>Eukaryota</taxon>
        <taxon>Fungi</taxon>
        <taxon>Dikarya</taxon>
        <taxon>Ascomycota</taxon>
        <taxon>Saccharomycotina</taxon>
        <taxon>Pichiomycetes</taxon>
        <taxon>Debaryomycetaceae</taxon>
        <taxon>Debaryomyces</taxon>
    </lineage>
</organism>
<name>A0A0V1Q188_9ASCO</name>
<dbReference type="PRINTS" id="PR00081">
    <property type="entry name" value="GDHRDH"/>
</dbReference>
<gene>
    <name evidence="4" type="ORF">AC631_02323</name>
</gene>
<dbReference type="InterPro" id="IPR036291">
    <property type="entry name" value="NAD(P)-bd_dom_sf"/>
</dbReference>
<dbReference type="InterPro" id="IPR052178">
    <property type="entry name" value="Sec_Metab_Biosynth_SDR"/>
</dbReference>
<comment type="caution">
    <text evidence="4">The sequence shown here is derived from an EMBL/GenBank/DDBJ whole genome shotgun (WGS) entry which is preliminary data.</text>
</comment>
<keyword evidence="3" id="KW-0560">Oxidoreductase</keyword>
<sequence>MVEINVQGKNALITGGTRGLGLHIAESFVLNGASTVIITSRKKDACESAKQELEKIASDSQKEVKIIAIPCDISVEENVKEFFSQVSKQIDRLDILIANAGATYGAPLKDHPVSAVKKVIHLNITGVFHTIQLFTPLLEASGAKSDPSRIIIVSSVASFIATDFGGTYGYLASKAGVAHLGKNLALQLAPRNVTVNTIAPGFFPTKMTKGLMSAKNTEMIEGNPLKRLGTKSDIQNSVLWLCSKQSNYINGIVLPIDGGLHLVGTSNLAHL</sequence>
<dbReference type="GO" id="GO:0016491">
    <property type="term" value="F:oxidoreductase activity"/>
    <property type="evidence" value="ECO:0007669"/>
    <property type="project" value="UniProtKB-KW"/>
</dbReference>
<dbReference type="SUPFAM" id="SSF51735">
    <property type="entry name" value="NAD(P)-binding Rossmann-fold domains"/>
    <property type="match status" value="1"/>
</dbReference>
<dbReference type="FunFam" id="3.40.50.720:FF:000084">
    <property type="entry name" value="Short-chain dehydrogenase reductase"/>
    <property type="match status" value="1"/>
</dbReference>
<evidence type="ECO:0000313" key="4">
    <source>
        <dbReference type="EMBL" id="KSA01951.1"/>
    </source>
</evidence>
<accession>A0A0V1Q188</accession>
<reference evidence="4 5" key="1">
    <citation type="submission" date="2015-11" db="EMBL/GenBank/DDBJ databases">
        <title>The genome of Debaryomyces fabryi.</title>
        <authorList>
            <person name="Tafer H."/>
            <person name="Lopandic K."/>
        </authorList>
    </citation>
    <scope>NUCLEOTIDE SEQUENCE [LARGE SCALE GENOMIC DNA]</scope>
    <source>
        <strain evidence="4 5">CBS 789</strain>
    </source>
</reference>
<dbReference type="GeneID" id="26839332"/>
<dbReference type="Pfam" id="PF13561">
    <property type="entry name" value="adh_short_C2"/>
    <property type="match status" value="1"/>
</dbReference>
<dbReference type="RefSeq" id="XP_015468053.1">
    <property type="nucleotide sequence ID" value="XM_015611153.1"/>
</dbReference>
<dbReference type="PANTHER" id="PTHR43618">
    <property type="entry name" value="7-ALPHA-HYDROXYSTEROID DEHYDROGENASE"/>
    <property type="match status" value="1"/>
</dbReference>
<evidence type="ECO:0000313" key="5">
    <source>
        <dbReference type="Proteomes" id="UP000054251"/>
    </source>
</evidence>
<evidence type="ECO:0000256" key="3">
    <source>
        <dbReference type="ARBA" id="ARBA00023002"/>
    </source>
</evidence>
<protein>
    <recommendedName>
        <fullName evidence="6">Rhamnolipids biosynthesis 3-oxoacyl-[acyl-carrier-protein] reductase</fullName>
    </recommendedName>
</protein>
<dbReference type="Proteomes" id="UP000054251">
    <property type="component" value="Unassembled WGS sequence"/>
</dbReference>
<keyword evidence="2" id="KW-0521">NADP</keyword>